<feature type="binding site" evidence="5">
    <location>
        <position position="130"/>
    </location>
    <ligand>
        <name>chlorophyll a</name>
        <dbReference type="ChEBI" id="CHEBI:58416"/>
        <label>1</label>
    </ligand>
</feature>
<keyword evidence="5" id="KW-0157">Chromophore</keyword>
<accession>Q4GWU4</accession>
<evidence type="ECO:0000256" key="4">
    <source>
        <dbReference type="ARBA" id="ARBA00022640"/>
    </source>
</evidence>
<dbReference type="GO" id="GO:0016168">
    <property type="term" value="F:chlorophyll binding"/>
    <property type="evidence" value="ECO:0007669"/>
    <property type="project" value="UniProtKB-KW"/>
</dbReference>
<keyword evidence="5" id="KW-0148">Chlorophyll</keyword>
<evidence type="ECO:0000256" key="2">
    <source>
        <dbReference type="ARBA" id="ARBA00022528"/>
    </source>
</evidence>
<dbReference type="GO" id="GO:0016020">
    <property type="term" value="C:membrane"/>
    <property type="evidence" value="ECO:0007669"/>
    <property type="project" value="InterPro"/>
</dbReference>
<comment type="subcellular location">
    <subcellularLocation>
        <location evidence="1">Plastid</location>
        <location evidence="1">Chloroplast</location>
    </subcellularLocation>
</comment>
<feature type="chain" id="PRO_5004239151" evidence="6">
    <location>
        <begin position="17"/>
        <end position="255"/>
    </location>
</feature>
<feature type="binding site" evidence="5">
    <location>
        <position position="193"/>
    </location>
    <ligand>
        <name>chlorophyll a</name>
        <dbReference type="ChEBI" id="CHEBI:58416"/>
        <label>1</label>
    </ligand>
</feature>
<protein>
    <submittedName>
        <fullName evidence="7">Light-harvesting complex protein Lhcc5</fullName>
    </submittedName>
</protein>
<keyword evidence="3" id="KW-0602">Photosynthesis</keyword>
<dbReference type="SUPFAM" id="SSF103511">
    <property type="entry name" value="Chlorophyll a-b binding protein"/>
    <property type="match status" value="1"/>
</dbReference>
<dbReference type="Gene3D" id="1.10.3460.10">
    <property type="entry name" value="Chlorophyll a/b binding protein domain"/>
    <property type="match status" value="1"/>
</dbReference>
<feature type="signal peptide" evidence="6">
    <location>
        <begin position="1"/>
        <end position="16"/>
    </location>
</feature>
<dbReference type="Pfam" id="PF00504">
    <property type="entry name" value="Chloroa_b-bind"/>
    <property type="match status" value="1"/>
</dbReference>
<evidence type="ECO:0000256" key="1">
    <source>
        <dbReference type="ARBA" id="ARBA00004229"/>
    </source>
</evidence>
<keyword evidence="6" id="KW-0732">Signal</keyword>
<keyword evidence="2" id="KW-0150">Chloroplast</keyword>
<keyword evidence="4" id="KW-0934">Plastid</keyword>
<dbReference type="InterPro" id="IPR022796">
    <property type="entry name" value="Chloroa_b-bind"/>
</dbReference>
<dbReference type="GO" id="GO:0009507">
    <property type="term" value="C:chloroplast"/>
    <property type="evidence" value="ECO:0007669"/>
    <property type="project" value="UniProtKB-SubCell"/>
</dbReference>
<feature type="binding site" evidence="5">
    <location>
        <position position="199"/>
    </location>
    <ligand>
        <name>chlorophyll a</name>
        <dbReference type="ChEBI" id="CHEBI:58416"/>
        <label>1</label>
    </ligand>
</feature>
<feature type="binding site" evidence="5">
    <location>
        <position position="194"/>
    </location>
    <ligand>
        <name>chlorophyll a</name>
        <dbReference type="ChEBI" id="CHEBI:58416"/>
        <label>1</label>
    </ligand>
</feature>
<feature type="binding site" evidence="5">
    <location>
        <position position="88"/>
    </location>
    <ligand>
        <name>chlorophyll a</name>
        <dbReference type="ChEBI" id="CHEBI:58416"/>
        <label>1</label>
    </ligand>
</feature>
<proteinExistence type="predicted"/>
<feature type="binding site" evidence="5">
    <location>
        <position position="72"/>
    </location>
    <ligand>
        <name>chlorophyll a</name>
        <dbReference type="ChEBI" id="CHEBI:58416"/>
        <label>1</label>
    </ligand>
</feature>
<dbReference type="PANTHER" id="PTHR21649">
    <property type="entry name" value="CHLOROPHYLL A/B BINDING PROTEIN"/>
    <property type="match status" value="1"/>
</dbReference>
<gene>
    <name evidence="7" type="primary">lhcc5</name>
</gene>
<evidence type="ECO:0000256" key="6">
    <source>
        <dbReference type="SAM" id="SignalP"/>
    </source>
</evidence>
<organism evidence="7">
    <name type="scientific">Rhodomonas sp. (strain CS 24)</name>
    <name type="common">Chroomonas sp. (strain CS24)</name>
    <dbReference type="NCBI Taxonomy" id="79257"/>
    <lineage>
        <taxon>Eukaryota</taxon>
        <taxon>Cryptophyceae</taxon>
        <taxon>Pyrenomonadales</taxon>
        <taxon>Pyrenomonadaceae</taxon>
        <taxon>Rhodomonas</taxon>
    </lineage>
</organism>
<evidence type="ECO:0000313" key="7">
    <source>
        <dbReference type="EMBL" id="CAJ19157.1"/>
    </source>
</evidence>
<feature type="binding site" description="axial binding residue" evidence="5">
    <location>
        <position position="93"/>
    </location>
    <ligand>
        <name>chlorophyll b</name>
        <dbReference type="ChEBI" id="CHEBI:61721"/>
        <label>1</label>
    </ligand>
    <ligandPart>
        <name>Mg</name>
        <dbReference type="ChEBI" id="CHEBI:25107"/>
    </ligandPart>
</feature>
<evidence type="ECO:0000256" key="5">
    <source>
        <dbReference type="PIRSR" id="PIRSR601344-1"/>
    </source>
</evidence>
<dbReference type="GO" id="GO:0009765">
    <property type="term" value="P:photosynthesis, light harvesting"/>
    <property type="evidence" value="ECO:0007669"/>
    <property type="project" value="InterPro"/>
</dbReference>
<dbReference type="InterPro" id="IPR001344">
    <property type="entry name" value="Chloro_AB-bd_pln"/>
</dbReference>
<dbReference type="EMBL" id="AM050696">
    <property type="protein sequence ID" value="CAJ19157.1"/>
    <property type="molecule type" value="Genomic_DNA"/>
</dbReference>
<reference evidence="7" key="1">
    <citation type="journal article" date="2006" name="Gene">
        <title>Distinctive organization of genes for light-harvesting proteins in the cryptophyte alga Rhodomonas.</title>
        <authorList>
            <person name="Broughton M.J."/>
            <person name="Howe C.J."/>
            <person name="Hiller R.G."/>
        </authorList>
    </citation>
    <scope>NUCLEOTIDE SEQUENCE</scope>
    <source>
        <strain evidence="7">CS24</strain>
    </source>
</reference>
<feature type="binding site" evidence="5">
    <location>
        <position position="197"/>
    </location>
    <ligand>
        <name>chlorophyll a</name>
        <dbReference type="ChEBI" id="CHEBI:58416"/>
        <label>1</label>
    </ligand>
</feature>
<evidence type="ECO:0000256" key="3">
    <source>
        <dbReference type="ARBA" id="ARBA00022531"/>
    </source>
</evidence>
<name>Q4GWU4_RHDS2</name>
<dbReference type="AlphaFoldDB" id="Q4GWU4"/>
<sequence length="255" mass="27167">MFRAVLFGAVVASASAFVAPVLPSAGVARTNANAMSSMRMQKKSAAMPWLDAPPALDESMTGYVGFDPLWVSSMLPDPGYVKFLQEAEIKHGRVAMLAATGAIVQDIFTFPGVTSVIGNAKMTGVHDKFLSMEGKGGNQAAMHQLLLWLGLFEIFTAVAIVQTFNGGDRAPGDFGFDPLGFGKPNAIETYKLKEIKNGRLAMIGIGGMVHHYLLTGKGPLQFLGGIPNYKSCVSHPDSLLPWLIKPVGSVLPKIC</sequence>
<feature type="binding site" evidence="5">
    <location>
        <position position="91"/>
    </location>
    <ligand>
        <name>chlorophyll a</name>
        <dbReference type="ChEBI" id="CHEBI:58416"/>
        <label>1</label>
    </ligand>
</feature>